<reference evidence="6 7" key="1">
    <citation type="journal article" date="2015" name="Genome Biol.">
        <title>Comparative genomics of Steinernema reveals deeply conserved gene regulatory networks.</title>
        <authorList>
            <person name="Dillman A.R."/>
            <person name="Macchietto M."/>
            <person name="Porter C.F."/>
            <person name="Rogers A."/>
            <person name="Williams B."/>
            <person name="Antoshechkin I."/>
            <person name="Lee M.M."/>
            <person name="Goodwin Z."/>
            <person name="Lu X."/>
            <person name="Lewis E.E."/>
            <person name="Goodrich-Blair H."/>
            <person name="Stock S.P."/>
            <person name="Adams B.J."/>
            <person name="Sternberg P.W."/>
            <person name="Mortazavi A."/>
        </authorList>
    </citation>
    <scope>NUCLEOTIDE SEQUENCE [LARGE SCALE GENOMIC DNA]</scope>
    <source>
        <strain evidence="6 7">ALL</strain>
    </source>
</reference>
<evidence type="ECO:0000313" key="7">
    <source>
        <dbReference type="Proteomes" id="UP000298663"/>
    </source>
</evidence>
<dbReference type="EC" id="3.1.1.-" evidence="4"/>
<feature type="domain" description="Carboxylesterase type B" evidence="5">
    <location>
        <begin position="18"/>
        <end position="533"/>
    </location>
</feature>
<dbReference type="EMBL" id="AZBU02000001">
    <property type="protein sequence ID" value="TMS37417.1"/>
    <property type="molecule type" value="Genomic_DNA"/>
</dbReference>
<dbReference type="InterPro" id="IPR029058">
    <property type="entry name" value="AB_hydrolase_fold"/>
</dbReference>
<dbReference type="PROSITE" id="PS00122">
    <property type="entry name" value="CARBOXYLESTERASE_B_1"/>
    <property type="match status" value="1"/>
</dbReference>
<dbReference type="EMBL" id="CM016762">
    <property type="protein sequence ID" value="TMS37417.1"/>
    <property type="molecule type" value="Genomic_DNA"/>
</dbReference>
<keyword evidence="3 4" id="KW-0378">Hydrolase</keyword>
<keyword evidence="7" id="KW-1185">Reference proteome</keyword>
<gene>
    <name evidence="6" type="ORF">L596_004352</name>
</gene>
<comment type="caution">
    <text evidence="6">The sequence shown here is derived from an EMBL/GenBank/DDBJ whole genome shotgun (WGS) entry which is preliminary data.</text>
</comment>
<evidence type="ECO:0000256" key="1">
    <source>
        <dbReference type="ARBA" id="ARBA00005964"/>
    </source>
</evidence>
<evidence type="ECO:0000313" key="6">
    <source>
        <dbReference type="EMBL" id="TMS37417.1"/>
    </source>
</evidence>
<dbReference type="STRING" id="34508.A0A4U8UZ45"/>
<dbReference type="Gene3D" id="3.40.50.1820">
    <property type="entry name" value="alpha/beta hydrolase"/>
    <property type="match status" value="1"/>
</dbReference>
<keyword evidence="2" id="KW-0719">Serine esterase</keyword>
<dbReference type="InterPro" id="IPR019826">
    <property type="entry name" value="Carboxylesterase_B_AS"/>
</dbReference>
<comment type="similarity">
    <text evidence="1 4">Belongs to the type-B carboxylesterase/lipase family.</text>
</comment>
<dbReference type="AlphaFoldDB" id="A0A4U8UZ45"/>
<evidence type="ECO:0000256" key="2">
    <source>
        <dbReference type="ARBA" id="ARBA00022487"/>
    </source>
</evidence>
<proteinExistence type="inferred from homology"/>
<dbReference type="Proteomes" id="UP000298663">
    <property type="component" value="Chromosome X"/>
</dbReference>
<dbReference type="InterPro" id="IPR002018">
    <property type="entry name" value="CarbesteraseB"/>
</dbReference>
<dbReference type="OrthoDB" id="3200163at2759"/>
<reference evidence="6 7" key="2">
    <citation type="journal article" date="2019" name="G3 (Bethesda)">
        <title>Hybrid Assembly of the Genome of the Entomopathogenic Nematode Steinernema carpocapsae Identifies the X-Chromosome.</title>
        <authorList>
            <person name="Serra L."/>
            <person name="Macchietto M."/>
            <person name="Macias-Munoz A."/>
            <person name="McGill C.J."/>
            <person name="Rodriguez I.M."/>
            <person name="Rodriguez B."/>
            <person name="Murad R."/>
            <person name="Mortazavi A."/>
        </authorList>
    </citation>
    <scope>NUCLEOTIDE SEQUENCE [LARGE SCALE GENOMIC DNA]</scope>
    <source>
        <strain evidence="6 7">ALL</strain>
    </source>
</reference>
<dbReference type="PANTHER" id="PTHR44590">
    <property type="entry name" value="CARBOXYLIC ESTER HYDROLASE-RELATED"/>
    <property type="match status" value="1"/>
</dbReference>
<evidence type="ECO:0000259" key="5">
    <source>
        <dbReference type="Pfam" id="PF00135"/>
    </source>
</evidence>
<accession>A0A4U8UZ45</accession>
<dbReference type="SUPFAM" id="SSF53474">
    <property type="entry name" value="alpha/beta-Hydrolases"/>
    <property type="match status" value="1"/>
</dbReference>
<evidence type="ECO:0000256" key="3">
    <source>
        <dbReference type="ARBA" id="ARBA00022801"/>
    </source>
</evidence>
<evidence type="ECO:0000256" key="4">
    <source>
        <dbReference type="RuleBase" id="RU361235"/>
    </source>
</evidence>
<dbReference type="GO" id="GO:0052689">
    <property type="term" value="F:carboxylic ester hydrolase activity"/>
    <property type="evidence" value="ECO:0007669"/>
    <property type="project" value="UniProtKB-KW"/>
</dbReference>
<name>A0A4U8UZ45_STECR</name>
<protein>
    <recommendedName>
        <fullName evidence="4">Carboxylic ester hydrolase</fullName>
        <ecNumber evidence="4">3.1.1.-</ecNumber>
    </recommendedName>
</protein>
<sequence>MGNISSYFWSDDWVPGIVVKTSFGSLLGKTITVDDGKKFHAFLGIPYGEPPVGELRFQKPIPSEAWEGVKDCTRFGSRAIQADMVWDRFIVPVDKSEDCLHLNVFVPEWDTDIQRPVLIFIHGGGFTIHSTANYGDKGICRNLCRHDIIVVTVQYRLGLLGFLSSGDESCPGNLGLWDQTLAVKWVKENIDSFGGNPDNITVFGQSAGAVGADLLSISPHSRDLFGKVILMGGNAECDWAVVPPESGLKVAESIAKRNGWNYDSEASSVERNRSLIDFLRLLPTQQLEIGLWGCSGFNRKKKGLKFCPVIDGDFLPKEICKLREEAPKKTCMIGTAEYEALLFVALGNPQCNLTSIDKMLAATLPPDDHETITKARQLYLGHVDLTCKEAVGKSFVTLFSDLMMNNGTQEYCREMSSAGHDIYLYSFDYHREHAFGFLKYRMPFTGATHCYDLRFLFGKGFFSKFSPDSDDKRMVDIMTSYWTCFAKFGNPNGITDPGQIWQKLTVEDTYRHLSISLRPQFKSDYHYRRAEFWKDVRLA</sequence>
<dbReference type="PANTHER" id="PTHR44590:SF3">
    <property type="entry name" value="CARBOXYLESTERASE TYPE B DOMAIN-CONTAINING PROTEIN"/>
    <property type="match status" value="1"/>
</dbReference>
<organism evidence="6 7">
    <name type="scientific">Steinernema carpocapsae</name>
    <name type="common">Entomopathogenic nematode</name>
    <dbReference type="NCBI Taxonomy" id="34508"/>
    <lineage>
        <taxon>Eukaryota</taxon>
        <taxon>Metazoa</taxon>
        <taxon>Ecdysozoa</taxon>
        <taxon>Nematoda</taxon>
        <taxon>Chromadorea</taxon>
        <taxon>Rhabditida</taxon>
        <taxon>Tylenchina</taxon>
        <taxon>Panagrolaimomorpha</taxon>
        <taxon>Strongyloidoidea</taxon>
        <taxon>Steinernematidae</taxon>
        <taxon>Steinernema</taxon>
    </lineage>
</organism>
<dbReference type="Pfam" id="PF00135">
    <property type="entry name" value="COesterase"/>
    <property type="match status" value="1"/>
</dbReference>